<keyword evidence="9" id="KW-0496">Mitochondrion</keyword>
<dbReference type="AlphaFoldDB" id="A0A165SKL6"/>
<keyword evidence="9" id="KW-0963">Cytoplasm</keyword>
<dbReference type="GO" id="GO:0009636">
    <property type="term" value="P:response to toxic substance"/>
    <property type="evidence" value="ECO:0007669"/>
    <property type="project" value="TreeGrafter"/>
</dbReference>
<evidence type="ECO:0000256" key="8">
    <source>
        <dbReference type="ARBA" id="ARBA00026080"/>
    </source>
</evidence>
<protein>
    <recommendedName>
        <fullName evidence="3 9">Cysteine proteinase 1, mitochondrial</fullName>
        <ecNumber evidence="2 9">3.4.22.40</ecNumber>
    </recommendedName>
</protein>
<evidence type="ECO:0000256" key="3">
    <source>
        <dbReference type="ARBA" id="ARBA00016900"/>
    </source>
</evidence>
<evidence type="ECO:0000256" key="2">
    <source>
        <dbReference type="ARBA" id="ARBA00012465"/>
    </source>
</evidence>
<dbReference type="InterPro" id="IPR004134">
    <property type="entry name" value="Peptidase_C1B"/>
</dbReference>
<evidence type="ECO:0000256" key="6">
    <source>
        <dbReference type="ARBA" id="ARBA00022807"/>
    </source>
</evidence>
<comment type="similarity">
    <text evidence="9">Belongs to the peptidase C1 family.</text>
</comment>
<accession>A0A165SKL6</accession>
<feature type="active site" evidence="10">
    <location>
        <position position="418"/>
    </location>
</feature>
<dbReference type="PIRSF" id="PIRSF005700">
    <property type="entry name" value="PepC"/>
    <property type="match status" value="1"/>
</dbReference>
<dbReference type="GO" id="GO:0004197">
    <property type="term" value="F:cysteine-type endopeptidase activity"/>
    <property type="evidence" value="ECO:0007669"/>
    <property type="project" value="UniProtKB-EC"/>
</dbReference>
<proteinExistence type="inferred from homology"/>
<gene>
    <name evidence="11" type="ORF">DAEQUDRAFT_705827</name>
</gene>
<feature type="active site" evidence="10">
    <location>
        <position position="113"/>
    </location>
</feature>
<comment type="function">
    <text evidence="7">The normal physiological role of the enzyme is unknown, but it is not essential for the viability of yeast cells. Has aminopeptidase activity, shortening substrate peptides sequentially by 1 amino acid. Has bleomycin hydrolase activity, which can protect the cell from the toxic effects of bleomycin. Has homocysteine-thiolactonase activity, protecting the cell against homocysteine toxicity. Acts as a repressor in the GAL4 regulatory system, but this does not require either the peptidase or nucleic acid-binding activities.</text>
</comment>
<dbReference type="STRING" id="1314783.A0A165SKL6"/>
<evidence type="ECO:0000256" key="9">
    <source>
        <dbReference type="PIRNR" id="PIRNR005700"/>
    </source>
</evidence>
<feature type="active site" evidence="10">
    <location>
        <position position="440"/>
    </location>
</feature>
<evidence type="ECO:0000313" key="11">
    <source>
        <dbReference type="EMBL" id="KZT72134.1"/>
    </source>
</evidence>
<evidence type="ECO:0000256" key="10">
    <source>
        <dbReference type="PIRSR" id="PIRSR005700-1"/>
    </source>
</evidence>
<dbReference type="EMBL" id="KV429042">
    <property type="protein sequence ID" value="KZT72134.1"/>
    <property type="molecule type" value="Genomic_DNA"/>
</dbReference>
<organism evidence="11 12">
    <name type="scientific">Daedalea quercina L-15889</name>
    <dbReference type="NCBI Taxonomy" id="1314783"/>
    <lineage>
        <taxon>Eukaryota</taxon>
        <taxon>Fungi</taxon>
        <taxon>Dikarya</taxon>
        <taxon>Basidiomycota</taxon>
        <taxon>Agaricomycotina</taxon>
        <taxon>Agaricomycetes</taxon>
        <taxon>Polyporales</taxon>
        <taxon>Fomitopsis</taxon>
    </lineage>
</organism>
<keyword evidence="4 9" id="KW-0645">Protease</keyword>
<dbReference type="GO" id="GO:0005739">
    <property type="term" value="C:mitochondrion"/>
    <property type="evidence" value="ECO:0007669"/>
    <property type="project" value="UniProtKB-SubCell"/>
</dbReference>
<keyword evidence="6 9" id="KW-0788">Thiol protease</keyword>
<comment type="subunit">
    <text evidence="8">Homohexamer. Binds to nucleic acids. Binds single-stranded DNA and RNA with higher affinity than double-stranded DNA.</text>
</comment>
<dbReference type="GO" id="GO:0070005">
    <property type="term" value="F:cysteine-type aminopeptidase activity"/>
    <property type="evidence" value="ECO:0007669"/>
    <property type="project" value="InterPro"/>
</dbReference>
<evidence type="ECO:0000256" key="5">
    <source>
        <dbReference type="ARBA" id="ARBA00022801"/>
    </source>
</evidence>
<keyword evidence="12" id="KW-1185">Reference proteome</keyword>
<dbReference type="Pfam" id="PF03051">
    <property type="entry name" value="Peptidase_C1_2"/>
    <property type="match status" value="1"/>
</dbReference>
<evidence type="ECO:0000313" key="12">
    <source>
        <dbReference type="Proteomes" id="UP000076727"/>
    </source>
</evidence>
<keyword evidence="5 9" id="KW-0378">Hydrolase</keyword>
<dbReference type="CDD" id="cd00585">
    <property type="entry name" value="Peptidase_C1B"/>
    <property type="match status" value="1"/>
</dbReference>
<evidence type="ECO:0000256" key="7">
    <source>
        <dbReference type="ARBA" id="ARBA00025347"/>
    </source>
</evidence>
<dbReference type="SUPFAM" id="SSF54001">
    <property type="entry name" value="Cysteine proteinases"/>
    <property type="match status" value="1"/>
</dbReference>
<reference evidence="11 12" key="1">
    <citation type="journal article" date="2016" name="Mol. Biol. Evol.">
        <title>Comparative Genomics of Early-Diverging Mushroom-Forming Fungi Provides Insights into the Origins of Lignocellulose Decay Capabilities.</title>
        <authorList>
            <person name="Nagy L.G."/>
            <person name="Riley R."/>
            <person name="Tritt A."/>
            <person name="Adam C."/>
            <person name="Daum C."/>
            <person name="Floudas D."/>
            <person name="Sun H."/>
            <person name="Yadav J.S."/>
            <person name="Pangilinan J."/>
            <person name="Larsson K.H."/>
            <person name="Matsuura K."/>
            <person name="Barry K."/>
            <person name="Labutti K."/>
            <person name="Kuo R."/>
            <person name="Ohm R.A."/>
            <person name="Bhattacharya S.S."/>
            <person name="Shirouzu T."/>
            <person name="Yoshinaga Y."/>
            <person name="Martin F.M."/>
            <person name="Grigoriev I.V."/>
            <person name="Hibbett D.S."/>
        </authorList>
    </citation>
    <scope>NUCLEOTIDE SEQUENCE [LARGE SCALE GENOMIC DNA]</scope>
    <source>
        <strain evidence="11 12">L-15889</strain>
    </source>
</reference>
<dbReference type="EC" id="3.4.22.40" evidence="2 9"/>
<dbReference type="InterPro" id="IPR000169">
    <property type="entry name" value="Pept_cys_AS"/>
</dbReference>
<name>A0A165SKL6_9APHY</name>
<dbReference type="PROSITE" id="PS00139">
    <property type="entry name" value="THIOL_PROTEASE_CYS"/>
    <property type="match status" value="1"/>
</dbReference>
<dbReference type="GO" id="GO:0006508">
    <property type="term" value="P:proteolysis"/>
    <property type="evidence" value="ECO:0007669"/>
    <property type="project" value="UniProtKB-KW"/>
</dbReference>
<comment type="catalytic activity">
    <reaction evidence="1 9">
        <text>Inactivates bleomycin B2 (a cytotoxic glycometallopeptide) by hydrolysis of a carboxyamide bond of beta-aminoalanine, but also shows general aminopeptidase activity. The specificity varies somewhat with source, but amino acid arylamides of Met, Leu and Ala are preferred.</text>
        <dbReference type="EC" id="3.4.22.40"/>
    </reaction>
</comment>
<dbReference type="OrthoDB" id="2666448at2759"/>
<evidence type="ECO:0000256" key="1">
    <source>
        <dbReference type="ARBA" id="ARBA00000423"/>
    </source>
</evidence>
<dbReference type="Proteomes" id="UP000076727">
    <property type="component" value="Unassembled WGS sequence"/>
</dbReference>
<comment type="function">
    <text evidence="9">Has aminopeptidase activity, shortening substrate peptides sequentially by 1 amino acid. Has bleomycin hydrolase activity, which can protect the cell from the toxic effects of bleomycin. Has homocysteine-thiolactonase activity, protecting the cell against homocysteine toxicity.</text>
</comment>
<dbReference type="GO" id="GO:0043418">
    <property type="term" value="P:homocysteine catabolic process"/>
    <property type="evidence" value="ECO:0007669"/>
    <property type="project" value="TreeGrafter"/>
</dbReference>
<dbReference type="PANTHER" id="PTHR10363">
    <property type="entry name" value="BLEOMYCIN HYDROLASE"/>
    <property type="match status" value="1"/>
</dbReference>
<sequence>MGAQPSKPTLASAEAVHDEKRAAVDHVAASLSSLHLRAATSQDGSISLANIDSWEEEVASQPKLQLTRTVLHNSEIQSALLSRTAKVSDGFVFNTQLDFKTGPITNQKSSGRCWLFATTNVLRYNVMKKLNLDDFQLSQSYLFFYDKLNKCNYFLELSIQHADLPIDDRIVFHTSQDLISDGGQWDMVVNVLENYGVVPQAVYPESQHSSASGPLNTLLKTKLREHSLILRSLHKSLHADASLSDAAILSTLRAKKEELLKEIYTIMTATLGVPPRATDKFAWDYYDKDGKAGRWEGTPSEFYKTFAYDKYAPSDSFSLINDPRNEYGKLYSVDKLGNVWGGRDVLYVNTQIENLKSAVVKLIKAGQPVFFGCDVGKFLERQDGIMDLNLYEYENAFDIKLGMSKADRLRTGESAMTHAMVISAVHLDAAGKPLRYKIENSWGDANGDKGYFLMTDAWFEQFVYQVVVPKALAPKELVKVYESGEKTLLPLWDPMGALA</sequence>
<dbReference type="Gene3D" id="3.90.70.10">
    <property type="entry name" value="Cysteine proteinases"/>
    <property type="match status" value="1"/>
</dbReference>
<evidence type="ECO:0000256" key="4">
    <source>
        <dbReference type="ARBA" id="ARBA00022670"/>
    </source>
</evidence>
<dbReference type="InterPro" id="IPR038765">
    <property type="entry name" value="Papain-like_cys_pep_sf"/>
</dbReference>
<comment type="subcellular location">
    <subcellularLocation>
        <location evidence="9">Mitochondrion</location>
    </subcellularLocation>
    <subcellularLocation>
        <location evidence="9">Cytoplasm</location>
    </subcellularLocation>
</comment>
<dbReference type="PANTHER" id="PTHR10363:SF2">
    <property type="entry name" value="BLEOMYCIN HYDROLASE"/>
    <property type="match status" value="1"/>
</dbReference>